<dbReference type="EMBL" id="RJOF01000006">
    <property type="protein sequence ID" value="RSJ04083.1"/>
    <property type="molecule type" value="Genomic_DNA"/>
</dbReference>
<accession>A0A3R9KC45</accession>
<organism evidence="1 2">
    <name type="scientific">Streptococcus mitis</name>
    <dbReference type="NCBI Taxonomy" id="28037"/>
    <lineage>
        <taxon>Bacteria</taxon>
        <taxon>Bacillati</taxon>
        <taxon>Bacillota</taxon>
        <taxon>Bacilli</taxon>
        <taxon>Lactobacillales</taxon>
        <taxon>Streptococcaceae</taxon>
        <taxon>Streptococcus</taxon>
        <taxon>Streptococcus mitis group</taxon>
    </lineage>
</organism>
<dbReference type="Proteomes" id="UP000268311">
    <property type="component" value="Unassembled WGS sequence"/>
</dbReference>
<name>A0A3R9KC45_STRMT</name>
<dbReference type="RefSeq" id="WP_125454042.1">
    <property type="nucleotide sequence ID" value="NZ_RJOF01000006.1"/>
</dbReference>
<proteinExistence type="predicted"/>
<evidence type="ECO:0000313" key="2">
    <source>
        <dbReference type="Proteomes" id="UP000268311"/>
    </source>
</evidence>
<dbReference type="AlphaFoldDB" id="A0A3R9KC45"/>
<evidence type="ECO:0000313" key="1">
    <source>
        <dbReference type="EMBL" id="RSJ04083.1"/>
    </source>
</evidence>
<gene>
    <name evidence="1" type="ORF">D8838_07530</name>
</gene>
<sequence>MGSKKNKKINKIQNRRQVISNYDIVELQKKIALGKKLSVRDIFKIKSSNDSEIKRQFFKTTTIANEYFSYHSNKAIINVIQNTDFTGFDFHHDTLPLMKELEWFLLELLSFKDELNYYLVLKSEFEDSFFRKNCDFGEQILKEIKENIGFSLWEFENELLIKINKEKYNKSELIKEVNSLYQDDNGYSSFNTYLLSLIVNKISDESDPILYSQTMTKTIKRIPVPFKHVFSYFLLWESNPLSDEKEVSKLLAHSTMLSIVDRFNILVKLLLNSPEDIRKKIRDNFSSILSQFDDYKIKKFLSERYDLLDNLNRNDIDFIETQQQLSGKNYKNNSDLIGKVIKEYYLSYSTVDLLSRYVSSQNREEEIYKYLKIEYIPDFADIISYYVEIKNFSFSSDHISKLYYYTRKYSSFDLLNQFSLYLEALFTGVLDDRRIELYDKYTTLSCLKYTIDAIDAVKILNKNIDFKIYLDDIFSLKVNNINSVADVELGLSLLRNIKLDINSLNNFLQSIEDLQLPVWYLEEVKYFIFNYYLDSNDLQSAVTELSDAYFRMKNSIYIYPLKKMEELLDQEISSFDLSKIDVPIVAKLCNSSKLKYIFEDYLEENMIDYPSNMKMGTNDENKVRYVLESICTRELLSELTMILESEEQVTNERLSILSKLNESNVEGFDNKYAKEISELSQEILLKKLVRSVNRSKLTVDSEKIYQKNKDKLGKFFNDFIDTKEEILLEYFTNDQLNENNQFVFIGLKEYNPKMRALKHLFTKIVIKFLFDDDGLDSYLSTRIRHGTLQGQIRSAFSNNNLITEKISDTSNIYAPNEYIKKIVEPNYDKISSILNDFSESVDNEITRIKQELLQIKYEERGIDSGIFNLSESFDDIGNEVYDKVKVLNDQKQIYDKIVEYIWKKIDIKVLMLQNMIKSDITKIFIDKLTNLEHRLDKSGLELSIIRNNIASCKTDIQNSLEEIAGWFERSQISDDTVVYSEDLISVSKNIISKINSDFEKITFKLELNKDYKISSRELPFYIDILLILFNNAMKHSSVKSDDLVINASISEHEDGATIKFSNNYLSEKGDLIRKSIETLRQNLDKISSSDNIPMLTKEGGSGYHKLFKIIKYNFIKDPSFDFCLSKDKFEVIIRMEG</sequence>
<reference evidence="1 2" key="1">
    <citation type="submission" date="2018-11" db="EMBL/GenBank/DDBJ databases">
        <title>Species Designations Belie Phenotypic and Genotypic Heterogeneity in Oral Streptococci.</title>
        <authorList>
            <person name="Velsko I."/>
        </authorList>
    </citation>
    <scope>NUCLEOTIDE SEQUENCE [LARGE SCALE GENOMIC DNA]</scope>
    <source>
        <strain evidence="1 2">BCC33</strain>
    </source>
</reference>
<comment type="caution">
    <text evidence="1">The sequence shown here is derived from an EMBL/GenBank/DDBJ whole genome shotgun (WGS) entry which is preliminary data.</text>
</comment>
<protein>
    <submittedName>
        <fullName evidence="1">Uncharacterized protein</fullName>
    </submittedName>
</protein>